<dbReference type="InterPro" id="IPR005471">
    <property type="entry name" value="Tscrpt_reg_IclR_N"/>
</dbReference>
<dbReference type="InterPro" id="IPR029016">
    <property type="entry name" value="GAF-like_dom_sf"/>
</dbReference>
<protein>
    <submittedName>
        <fullName evidence="6">Regulatory protein, IclR family</fullName>
    </submittedName>
</protein>
<dbReference type="InterPro" id="IPR014757">
    <property type="entry name" value="Tscrpt_reg_IclR_C"/>
</dbReference>
<dbReference type="Pfam" id="PF09339">
    <property type="entry name" value="HTH_IclR"/>
    <property type="match status" value="1"/>
</dbReference>
<dbReference type="InterPro" id="IPR036388">
    <property type="entry name" value="WH-like_DNA-bd_sf"/>
</dbReference>
<dbReference type="PANTHER" id="PTHR30136:SF35">
    <property type="entry name" value="HTH-TYPE TRANSCRIPTIONAL REGULATOR RV1719"/>
    <property type="match status" value="1"/>
</dbReference>
<sequence length="299" mass="31899">MPIKPSPAVVRAGQLLQFMARRPSASYSIAELARATDMPRATCDSTLQALAEHGLVVRRGHELRYELGGFCIVLGDAARAANPILNAASVEAEALARALNACVAVSALIGNATRVMAVSDWGPPLGTRPRPGQSVPLSPPFGAVFVAWDRDKAVAWLAEAAGTSADEAPDRWHKALDAIRRRGYSVSLTPARSWVPDPDSAFETALNPPDPEHARRYQAELAERMKHTEYLPMDLEGAEPVRLMQISAPVFDVAGRTAAALMLLGPPHELAIPEVEALGRQVADAAHRAAKAAGSDIPH</sequence>
<evidence type="ECO:0000256" key="3">
    <source>
        <dbReference type="ARBA" id="ARBA00023163"/>
    </source>
</evidence>
<dbReference type="GO" id="GO:0003677">
    <property type="term" value="F:DNA binding"/>
    <property type="evidence" value="ECO:0007669"/>
    <property type="project" value="UniProtKB-KW"/>
</dbReference>
<reference evidence="6" key="1">
    <citation type="journal article" date="2014" name="Int. J. Syst. Evol. Microbiol.">
        <title>Complete genome sequence of Corynebacterium casei LMG S-19264T (=DSM 44701T), isolated from a smear-ripened cheese.</title>
        <authorList>
            <consortium name="US DOE Joint Genome Institute (JGI-PGF)"/>
            <person name="Walter F."/>
            <person name="Albersmeier A."/>
            <person name="Kalinowski J."/>
            <person name="Ruckert C."/>
        </authorList>
    </citation>
    <scope>NUCLEOTIDE SEQUENCE</scope>
    <source>
        <strain evidence="6">CGMCC 4.3508</strain>
    </source>
</reference>
<keyword evidence="1" id="KW-0805">Transcription regulation</keyword>
<accession>A0A917RMA9</accession>
<evidence type="ECO:0000313" key="7">
    <source>
        <dbReference type="Proteomes" id="UP000638263"/>
    </source>
</evidence>
<dbReference type="PANTHER" id="PTHR30136">
    <property type="entry name" value="HELIX-TURN-HELIX TRANSCRIPTIONAL REGULATOR, ICLR FAMILY"/>
    <property type="match status" value="1"/>
</dbReference>
<dbReference type="GO" id="GO:0003700">
    <property type="term" value="F:DNA-binding transcription factor activity"/>
    <property type="evidence" value="ECO:0007669"/>
    <property type="project" value="TreeGrafter"/>
</dbReference>
<gene>
    <name evidence="6" type="ORF">GCM10011588_29850</name>
</gene>
<keyword evidence="2" id="KW-0238">DNA-binding</keyword>
<keyword evidence="7" id="KW-1185">Reference proteome</keyword>
<feature type="domain" description="HTH iclR-type" evidence="4">
    <location>
        <begin position="6"/>
        <end position="69"/>
    </location>
</feature>
<reference evidence="6" key="2">
    <citation type="submission" date="2020-09" db="EMBL/GenBank/DDBJ databases">
        <authorList>
            <person name="Sun Q."/>
            <person name="Zhou Y."/>
        </authorList>
    </citation>
    <scope>NUCLEOTIDE SEQUENCE</scope>
    <source>
        <strain evidence="6">CGMCC 4.3508</strain>
    </source>
</reference>
<dbReference type="PROSITE" id="PS51078">
    <property type="entry name" value="ICLR_ED"/>
    <property type="match status" value="1"/>
</dbReference>
<dbReference type="GO" id="GO:0045892">
    <property type="term" value="P:negative regulation of DNA-templated transcription"/>
    <property type="evidence" value="ECO:0007669"/>
    <property type="project" value="TreeGrafter"/>
</dbReference>
<keyword evidence="3" id="KW-0804">Transcription</keyword>
<dbReference type="PROSITE" id="PS51077">
    <property type="entry name" value="HTH_ICLR"/>
    <property type="match status" value="1"/>
</dbReference>
<dbReference type="AlphaFoldDB" id="A0A917RMA9"/>
<dbReference type="InterPro" id="IPR050707">
    <property type="entry name" value="HTH_MetabolicPath_Reg"/>
</dbReference>
<dbReference type="SUPFAM" id="SSF46785">
    <property type="entry name" value="Winged helix' DNA-binding domain"/>
    <property type="match status" value="1"/>
</dbReference>
<evidence type="ECO:0000256" key="1">
    <source>
        <dbReference type="ARBA" id="ARBA00023015"/>
    </source>
</evidence>
<dbReference type="EMBL" id="BMMH01000005">
    <property type="protein sequence ID" value="GGL13434.1"/>
    <property type="molecule type" value="Genomic_DNA"/>
</dbReference>
<dbReference type="InterPro" id="IPR036390">
    <property type="entry name" value="WH_DNA-bd_sf"/>
</dbReference>
<dbReference type="Gene3D" id="3.30.450.40">
    <property type="match status" value="2"/>
</dbReference>
<feature type="domain" description="IclR-ED" evidence="5">
    <location>
        <begin position="70"/>
        <end position="295"/>
    </location>
</feature>
<evidence type="ECO:0000259" key="5">
    <source>
        <dbReference type="PROSITE" id="PS51078"/>
    </source>
</evidence>
<dbReference type="SUPFAM" id="SSF55781">
    <property type="entry name" value="GAF domain-like"/>
    <property type="match status" value="1"/>
</dbReference>
<name>A0A917RMA9_9NOCA</name>
<evidence type="ECO:0000259" key="4">
    <source>
        <dbReference type="PROSITE" id="PS51077"/>
    </source>
</evidence>
<comment type="caution">
    <text evidence="6">The sequence shown here is derived from an EMBL/GenBank/DDBJ whole genome shotgun (WGS) entry which is preliminary data.</text>
</comment>
<dbReference type="RefSeq" id="WP_062997573.1">
    <property type="nucleotide sequence ID" value="NZ_BMMH01000005.1"/>
</dbReference>
<evidence type="ECO:0000313" key="6">
    <source>
        <dbReference type="EMBL" id="GGL13434.1"/>
    </source>
</evidence>
<proteinExistence type="predicted"/>
<dbReference type="SMART" id="SM00346">
    <property type="entry name" value="HTH_ICLR"/>
    <property type="match status" value="1"/>
</dbReference>
<dbReference type="Proteomes" id="UP000638263">
    <property type="component" value="Unassembled WGS sequence"/>
</dbReference>
<dbReference type="Gene3D" id="1.10.10.10">
    <property type="entry name" value="Winged helix-like DNA-binding domain superfamily/Winged helix DNA-binding domain"/>
    <property type="match status" value="1"/>
</dbReference>
<organism evidence="6 7">
    <name type="scientific">Nocardia jinanensis</name>
    <dbReference type="NCBI Taxonomy" id="382504"/>
    <lineage>
        <taxon>Bacteria</taxon>
        <taxon>Bacillati</taxon>
        <taxon>Actinomycetota</taxon>
        <taxon>Actinomycetes</taxon>
        <taxon>Mycobacteriales</taxon>
        <taxon>Nocardiaceae</taxon>
        <taxon>Nocardia</taxon>
    </lineage>
</organism>
<evidence type="ECO:0000256" key="2">
    <source>
        <dbReference type="ARBA" id="ARBA00023125"/>
    </source>
</evidence>